<dbReference type="OrthoDB" id="6434902at2759"/>
<reference evidence="2" key="1">
    <citation type="submission" date="2020-07" db="EMBL/GenBank/DDBJ databases">
        <title>Multicomponent nature underlies the extraordinary mechanical properties of spider dragline silk.</title>
        <authorList>
            <person name="Kono N."/>
            <person name="Nakamura H."/>
            <person name="Mori M."/>
            <person name="Yoshida Y."/>
            <person name="Ohtoshi R."/>
            <person name="Malay A.D."/>
            <person name="Moran D.A.P."/>
            <person name="Tomita M."/>
            <person name="Numata K."/>
            <person name="Arakawa K."/>
        </authorList>
    </citation>
    <scope>NUCLEOTIDE SEQUENCE</scope>
</reference>
<feature type="compositionally biased region" description="Basic and acidic residues" evidence="1">
    <location>
        <begin position="117"/>
        <end position="130"/>
    </location>
</feature>
<evidence type="ECO:0000313" key="3">
    <source>
        <dbReference type="Proteomes" id="UP000887116"/>
    </source>
</evidence>
<dbReference type="AlphaFoldDB" id="A0A8X6EZW4"/>
<keyword evidence="3" id="KW-1185">Reference proteome</keyword>
<dbReference type="EMBL" id="BMAO01000472">
    <property type="protein sequence ID" value="GFQ67103.1"/>
    <property type="molecule type" value="Genomic_DNA"/>
</dbReference>
<organism evidence="2 3">
    <name type="scientific">Trichonephila clavata</name>
    <name type="common">Joro spider</name>
    <name type="synonym">Nephila clavata</name>
    <dbReference type="NCBI Taxonomy" id="2740835"/>
    <lineage>
        <taxon>Eukaryota</taxon>
        <taxon>Metazoa</taxon>
        <taxon>Ecdysozoa</taxon>
        <taxon>Arthropoda</taxon>
        <taxon>Chelicerata</taxon>
        <taxon>Arachnida</taxon>
        <taxon>Araneae</taxon>
        <taxon>Araneomorphae</taxon>
        <taxon>Entelegynae</taxon>
        <taxon>Araneoidea</taxon>
        <taxon>Nephilidae</taxon>
        <taxon>Trichonephila</taxon>
    </lineage>
</organism>
<feature type="region of interest" description="Disordered" evidence="1">
    <location>
        <begin position="113"/>
        <end position="180"/>
    </location>
</feature>
<feature type="compositionally biased region" description="Polar residues" evidence="1">
    <location>
        <begin position="170"/>
        <end position="180"/>
    </location>
</feature>
<comment type="caution">
    <text evidence="2">The sequence shown here is derived from an EMBL/GenBank/DDBJ whole genome shotgun (WGS) entry which is preliminary data.</text>
</comment>
<feature type="compositionally biased region" description="Basic and acidic residues" evidence="1">
    <location>
        <begin position="142"/>
        <end position="160"/>
    </location>
</feature>
<gene>
    <name evidence="2" type="ORF">TNCT_708631</name>
</gene>
<proteinExistence type="predicted"/>
<dbReference type="Proteomes" id="UP000887116">
    <property type="component" value="Unassembled WGS sequence"/>
</dbReference>
<name>A0A8X6EZW4_TRICU</name>
<protein>
    <submittedName>
        <fullName evidence="2">Uncharacterized protein</fullName>
    </submittedName>
</protein>
<accession>A0A8X6EZW4</accession>
<evidence type="ECO:0000313" key="2">
    <source>
        <dbReference type="EMBL" id="GFQ67103.1"/>
    </source>
</evidence>
<evidence type="ECO:0000256" key="1">
    <source>
        <dbReference type="SAM" id="MobiDB-lite"/>
    </source>
</evidence>
<sequence length="180" mass="20296">MQSVERNQKSSIGKAESPLESLFEMWNEENQAIRIERLTSLERLHEYIVPPIPDAEPLLPTRNKMSMSIRMLCLRINVNLIHRMLLHIAIFFNGKLDGIIRAVLGLVEYPSTNPSEAKFESGEEGEKSISEDPDSSCRKRQGTKEESSEKEGENSTKRSNPELSSDQEDVTSTASGCSVW</sequence>